<evidence type="ECO:0000313" key="9">
    <source>
        <dbReference type="Proteomes" id="UP000028481"/>
    </source>
</evidence>
<dbReference type="InterPro" id="IPR013507">
    <property type="entry name" value="DNA_mismatch_S5_2-like"/>
</dbReference>
<keyword evidence="4 5" id="KW-0234">DNA repair</keyword>
<protein>
    <recommendedName>
        <fullName evidence="2 5">DNA mismatch repair protein MutL</fullName>
    </recommendedName>
</protein>
<name>A0A075WSF3_9BACT</name>
<dbReference type="Pfam" id="PF01119">
    <property type="entry name" value="DNA_mis_repair"/>
    <property type="match status" value="1"/>
</dbReference>
<dbReference type="Pfam" id="PF08676">
    <property type="entry name" value="MutL_C"/>
    <property type="match status" value="1"/>
</dbReference>
<dbReference type="GO" id="GO:0030983">
    <property type="term" value="F:mismatched DNA binding"/>
    <property type="evidence" value="ECO:0007669"/>
    <property type="project" value="InterPro"/>
</dbReference>
<dbReference type="eggNOG" id="COG0323">
    <property type="taxonomic scope" value="Bacteria"/>
</dbReference>
<dbReference type="SMART" id="SM01340">
    <property type="entry name" value="DNA_mis_repair"/>
    <property type="match status" value="1"/>
</dbReference>
<evidence type="ECO:0000313" key="8">
    <source>
        <dbReference type="EMBL" id="AIH04194.1"/>
    </source>
</evidence>
<dbReference type="PANTHER" id="PTHR10073:SF12">
    <property type="entry name" value="DNA MISMATCH REPAIR PROTEIN MLH1"/>
    <property type="match status" value="1"/>
</dbReference>
<dbReference type="InterPro" id="IPR038973">
    <property type="entry name" value="MutL/Mlh/Pms-like"/>
</dbReference>
<dbReference type="InterPro" id="IPR020568">
    <property type="entry name" value="Ribosomal_Su5_D2-typ_SF"/>
</dbReference>
<dbReference type="InterPro" id="IPR014721">
    <property type="entry name" value="Ribsml_uS5_D2-typ_fold_subgr"/>
</dbReference>
<dbReference type="InterPro" id="IPR020667">
    <property type="entry name" value="DNA_mismatch_repair_MutL"/>
</dbReference>
<evidence type="ECO:0000256" key="1">
    <source>
        <dbReference type="ARBA" id="ARBA00006082"/>
    </source>
</evidence>
<dbReference type="InterPro" id="IPR037198">
    <property type="entry name" value="MutL_C_sf"/>
</dbReference>
<dbReference type="Gene3D" id="3.30.1540.20">
    <property type="entry name" value="MutL, C-terminal domain, dimerisation subdomain"/>
    <property type="match status" value="1"/>
</dbReference>
<dbReference type="CDD" id="cd00782">
    <property type="entry name" value="MutL_Trans"/>
    <property type="match status" value="1"/>
</dbReference>
<evidence type="ECO:0000259" key="7">
    <source>
        <dbReference type="SMART" id="SM01340"/>
    </source>
</evidence>
<dbReference type="SUPFAM" id="SSF118116">
    <property type="entry name" value="DNA mismatch repair protein MutL"/>
    <property type="match status" value="1"/>
</dbReference>
<evidence type="ECO:0000259" key="6">
    <source>
        <dbReference type="SMART" id="SM00853"/>
    </source>
</evidence>
<feature type="domain" description="MutL C-terminal dimerisation" evidence="6">
    <location>
        <begin position="384"/>
        <end position="518"/>
    </location>
</feature>
<dbReference type="Pfam" id="PF13589">
    <property type="entry name" value="HATPase_c_3"/>
    <property type="match status" value="1"/>
</dbReference>
<dbReference type="InterPro" id="IPR014762">
    <property type="entry name" value="DNA_mismatch_repair_CS"/>
</dbReference>
<dbReference type="FunFam" id="3.30.565.10:FF:000003">
    <property type="entry name" value="DNA mismatch repair endonuclease MutL"/>
    <property type="match status" value="1"/>
</dbReference>
<sequence>MPKISILPEEIRGKIAAGEVVERPASVVKELVENSFDAQASYIRVVIKEGGLKEISVYDDGEGMDLEDLKLCYHHFATSKIKNLADVFKIVTYGFRGEALASIAQVSRMSIASRREGQDIAYQIEVEGGQELNIKPVNLKKGTVVVVRDLFFNLPARKAFLKSPKTETLKITEVVKGLSLSHPEIRFELKTQDEKEKILFSWEGGTLPRLLQKITGIDQKYFKEVRLENPPYIIDLILTDTSYTLPHTKYIWIFVNQRWIKDEKIVKILLTALKPFYGNLGFPAGVVFIKAPYHLIDVNVHPAKWEVRFRDEKALHQLLSSAVEKIFSEKKFFYRETFYDEKLNTKEDILDYKNDWQPLVSLRKEALSISEFQLPTFKTRDFKYLGSFLQTYLLVERGDKLYLIDQHALSERLMFEELKRRYKKGACQECLFPLSLRLTQEGLVNFKNKKEALEEIGFGFEVSEDKVFLTKVPAGFDEEVREVLEDLLENDFRDPKVLLDEVLAGYACKLAKKKGDFLHEAEVYQLLERFFEDNLQTCPHGRPLYWMIEVSEIEKRLKRKL</sequence>
<dbReference type="PaxDb" id="289377-HL41_05175"/>
<dbReference type="GO" id="GO:0016887">
    <property type="term" value="F:ATP hydrolysis activity"/>
    <property type="evidence" value="ECO:0007669"/>
    <property type="project" value="InterPro"/>
</dbReference>
<dbReference type="Gene3D" id="3.30.230.10">
    <property type="match status" value="1"/>
</dbReference>
<dbReference type="HOGENOM" id="CLU_004131_5_1_0"/>
<dbReference type="SUPFAM" id="SSF55874">
    <property type="entry name" value="ATPase domain of HSP90 chaperone/DNA topoisomerase II/histidine kinase"/>
    <property type="match status" value="1"/>
</dbReference>
<keyword evidence="3 5" id="KW-0227">DNA damage</keyword>
<accession>A0A075WSF3</accession>
<dbReference type="Proteomes" id="UP000028481">
    <property type="component" value="Chromosome"/>
</dbReference>
<dbReference type="KEGG" id="tcm:HL41_05175"/>
<evidence type="ECO:0000256" key="2">
    <source>
        <dbReference type="ARBA" id="ARBA00021975"/>
    </source>
</evidence>
<dbReference type="Gene3D" id="3.30.565.10">
    <property type="entry name" value="Histidine kinase-like ATPase, C-terminal domain"/>
    <property type="match status" value="1"/>
</dbReference>
<reference evidence="8 9" key="1">
    <citation type="journal article" date="2015" name="Genome Announc.">
        <title>Genome Sequence of a Sulfate-Reducing Thermophilic Bacterium, Thermodesulfobacterium commune DSM 2178T (Phylum Thermodesulfobacteria).</title>
        <authorList>
            <person name="Bhatnagar S."/>
            <person name="Badger J.H."/>
            <person name="Madupu R."/>
            <person name="Khouri H.M."/>
            <person name="O'Connor E.M."/>
            <person name="Robb F.T."/>
            <person name="Ward N.L."/>
            <person name="Eisen J.A."/>
        </authorList>
    </citation>
    <scope>NUCLEOTIDE SEQUENCE [LARGE SCALE GENOMIC DNA]</scope>
    <source>
        <strain evidence="8 9">DSM 2178</strain>
    </source>
</reference>
<gene>
    <name evidence="5" type="primary">mutL</name>
    <name evidence="8" type="ORF">HL41_05175</name>
</gene>
<dbReference type="PROSITE" id="PS00058">
    <property type="entry name" value="DNA_MISMATCH_REPAIR_1"/>
    <property type="match status" value="1"/>
</dbReference>
<dbReference type="InterPro" id="IPR002099">
    <property type="entry name" value="MutL/Mlh/PMS"/>
</dbReference>
<feature type="domain" description="DNA mismatch repair protein S5" evidence="7">
    <location>
        <begin position="211"/>
        <end position="328"/>
    </location>
</feature>
<evidence type="ECO:0000256" key="3">
    <source>
        <dbReference type="ARBA" id="ARBA00022763"/>
    </source>
</evidence>
<dbReference type="SMART" id="SM00853">
    <property type="entry name" value="MutL_C"/>
    <property type="match status" value="1"/>
</dbReference>
<dbReference type="GO" id="GO:0005524">
    <property type="term" value="F:ATP binding"/>
    <property type="evidence" value="ECO:0007669"/>
    <property type="project" value="InterPro"/>
</dbReference>
<evidence type="ECO:0000256" key="4">
    <source>
        <dbReference type="ARBA" id="ARBA00023204"/>
    </source>
</evidence>
<dbReference type="NCBIfam" id="TIGR00585">
    <property type="entry name" value="mutl"/>
    <property type="match status" value="1"/>
</dbReference>
<comment type="function">
    <text evidence="5">This protein is involved in the repair of mismatches in DNA. It is required for dam-dependent methyl-directed DNA mismatch repair. May act as a 'molecular matchmaker', a protein that promotes the formation of a stable complex between two or more DNA-binding proteins in an ATP-dependent manner without itself being part of a final effector complex.</text>
</comment>
<proteinExistence type="inferred from homology"/>
<dbReference type="InterPro" id="IPR042120">
    <property type="entry name" value="MutL_C_dimsub"/>
</dbReference>
<dbReference type="Gene3D" id="3.30.1370.100">
    <property type="entry name" value="MutL, C-terminal domain, regulatory subdomain"/>
    <property type="match status" value="1"/>
</dbReference>
<dbReference type="SUPFAM" id="SSF54211">
    <property type="entry name" value="Ribosomal protein S5 domain 2-like"/>
    <property type="match status" value="1"/>
</dbReference>
<dbReference type="OrthoDB" id="9763467at2"/>
<dbReference type="InterPro" id="IPR014790">
    <property type="entry name" value="MutL_C"/>
</dbReference>
<dbReference type="InterPro" id="IPR036890">
    <property type="entry name" value="HATPase_C_sf"/>
</dbReference>
<dbReference type="GO" id="GO:0006298">
    <property type="term" value="P:mismatch repair"/>
    <property type="evidence" value="ECO:0007669"/>
    <property type="project" value="UniProtKB-UniRule"/>
</dbReference>
<dbReference type="STRING" id="289377.HL41_05175"/>
<dbReference type="RefSeq" id="WP_038060745.1">
    <property type="nucleotide sequence ID" value="NZ_CP008796.1"/>
</dbReference>
<dbReference type="PANTHER" id="PTHR10073">
    <property type="entry name" value="DNA MISMATCH REPAIR PROTEIN MLH, PMS, MUTL"/>
    <property type="match status" value="1"/>
</dbReference>
<dbReference type="AlphaFoldDB" id="A0A075WSF3"/>
<dbReference type="InterPro" id="IPR042121">
    <property type="entry name" value="MutL_C_regsub"/>
</dbReference>
<keyword evidence="9" id="KW-1185">Reference proteome</keyword>
<evidence type="ECO:0000256" key="5">
    <source>
        <dbReference type="HAMAP-Rule" id="MF_00149"/>
    </source>
</evidence>
<organism evidence="8 9">
    <name type="scientific">Thermodesulfobacterium commune DSM 2178</name>
    <dbReference type="NCBI Taxonomy" id="289377"/>
    <lineage>
        <taxon>Bacteria</taxon>
        <taxon>Pseudomonadati</taxon>
        <taxon>Thermodesulfobacteriota</taxon>
        <taxon>Thermodesulfobacteria</taxon>
        <taxon>Thermodesulfobacteriales</taxon>
        <taxon>Thermodesulfobacteriaceae</taxon>
        <taxon>Thermodesulfobacterium</taxon>
    </lineage>
</organism>
<dbReference type="GO" id="GO:0140664">
    <property type="term" value="F:ATP-dependent DNA damage sensor activity"/>
    <property type="evidence" value="ECO:0007669"/>
    <property type="project" value="InterPro"/>
</dbReference>
<dbReference type="EMBL" id="CP008796">
    <property type="protein sequence ID" value="AIH04194.1"/>
    <property type="molecule type" value="Genomic_DNA"/>
</dbReference>
<dbReference type="GO" id="GO:0032300">
    <property type="term" value="C:mismatch repair complex"/>
    <property type="evidence" value="ECO:0007669"/>
    <property type="project" value="InterPro"/>
</dbReference>
<dbReference type="CDD" id="cd16926">
    <property type="entry name" value="HATPase_MutL-MLH-PMS-like"/>
    <property type="match status" value="1"/>
</dbReference>
<comment type="similarity">
    <text evidence="1 5">Belongs to the DNA mismatch repair MutL/HexB family.</text>
</comment>
<dbReference type="HAMAP" id="MF_00149">
    <property type="entry name" value="DNA_mis_repair"/>
    <property type="match status" value="1"/>
</dbReference>